<keyword evidence="4 6" id="KW-0408">Iron</keyword>
<proteinExistence type="inferred from homology"/>
<dbReference type="RefSeq" id="WP_176165623.1">
    <property type="nucleotide sequence ID" value="NZ_CP054929.1"/>
</dbReference>
<dbReference type="InterPro" id="IPR042098">
    <property type="entry name" value="TauD-like_sf"/>
</dbReference>
<evidence type="ECO:0000259" key="7">
    <source>
        <dbReference type="Pfam" id="PF02668"/>
    </source>
</evidence>
<accession>A0A7H8NHD7</accession>
<dbReference type="InterPro" id="IPR003819">
    <property type="entry name" value="TauD/TfdA-like"/>
</dbReference>
<feature type="binding site" evidence="6">
    <location>
        <position position="281"/>
    </location>
    <ligand>
        <name>Fe cation</name>
        <dbReference type="ChEBI" id="CHEBI:24875"/>
    </ligand>
</feature>
<name>A0A7H8NHD7_9ACTN</name>
<feature type="binding site" evidence="6">
    <location>
        <position position="148"/>
    </location>
    <ligand>
        <name>Fe cation</name>
        <dbReference type="ChEBI" id="CHEBI:24875"/>
    </ligand>
</feature>
<evidence type="ECO:0000256" key="5">
    <source>
        <dbReference type="PIRSR" id="PIRSR019543-1"/>
    </source>
</evidence>
<dbReference type="Gene3D" id="3.60.130.10">
    <property type="entry name" value="Clavaminate synthase-like"/>
    <property type="match status" value="1"/>
</dbReference>
<feature type="binding site" evidence="5">
    <location>
        <position position="299"/>
    </location>
    <ligand>
        <name>2-oxoglutarate</name>
        <dbReference type="ChEBI" id="CHEBI:16810"/>
    </ligand>
</feature>
<keyword evidence="8" id="KW-0223">Dioxygenase</keyword>
<feature type="binding site" evidence="5">
    <location>
        <position position="295"/>
    </location>
    <ligand>
        <name>2-oxoglutarate</name>
        <dbReference type="ChEBI" id="CHEBI:16810"/>
    </ligand>
</feature>
<dbReference type="Pfam" id="PF02668">
    <property type="entry name" value="TauD"/>
    <property type="match status" value="1"/>
</dbReference>
<feature type="domain" description="TauD/TfdA-like" evidence="7">
    <location>
        <begin position="64"/>
        <end position="300"/>
    </location>
</feature>
<protein>
    <submittedName>
        <fullName evidence="8">TauD/TfdA family dioxygenase</fullName>
    </submittedName>
</protein>
<sequence length="330" mass="35610">MTTGPAPVRQLDDSAVAELAQAAERILADCGTSATSPALLRRVADAAAHLGQAVRDHCRPVDTDHGLYVLRGLPVDDVEVGATPESWAKAGDSGALWDLVLLLLASAMGNPIAWEGQQEGRFVHNIVPAPGHERKQTGASSNVLLSPHTEDAFHPGRAHLLLLGCMRNHDHIATTAASVRRVRLAEADVATLCEAELPILPDDAYTQARDVSGSQPAVPTLWRGEHGLTLRFDPAYTPLERAGAAYRAAYARLEAELERVSMAVSLDPGEVLVLDNDLVVHGRVPFRARYDGTDRWLKRASVRVPGRRTRPVAENREDGYGQTVIEAHAV</sequence>
<evidence type="ECO:0000256" key="2">
    <source>
        <dbReference type="ARBA" id="ARBA00022723"/>
    </source>
</evidence>
<dbReference type="EMBL" id="CP054929">
    <property type="protein sequence ID" value="QKW53919.1"/>
    <property type="molecule type" value="Genomic_DNA"/>
</dbReference>
<evidence type="ECO:0000313" key="9">
    <source>
        <dbReference type="Proteomes" id="UP000509303"/>
    </source>
</evidence>
<evidence type="ECO:0000256" key="3">
    <source>
        <dbReference type="ARBA" id="ARBA00023002"/>
    </source>
</evidence>
<evidence type="ECO:0000256" key="4">
    <source>
        <dbReference type="ARBA" id="ARBA00023004"/>
    </source>
</evidence>
<feature type="binding site" evidence="5">
    <location>
        <position position="174"/>
    </location>
    <ligand>
        <name>2-oxoglutarate</name>
        <dbReference type="ChEBI" id="CHEBI:16810"/>
    </ligand>
</feature>
<comment type="similarity">
    <text evidence="1">Belongs to the clavaminate synthase family.</text>
</comment>
<keyword evidence="3" id="KW-0560">Oxidoreductase</keyword>
<gene>
    <name evidence="8" type="ORF">HUT08_35095</name>
</gene>
<evidence type="ECO:0000313" key="8">
    <source>
        <dbReference type="EMBL" id="QKW53919.1"/>
    </source>
</evidence>
<dbReference type="Proteomes" id="UP000509303">
    <property type="component" value="Chromosome"/>
</dbReference>
<dbReference type="GO" id="GO:0051213">
    <property type="term" value="F:dioxygenase activity"/>
    <property type="evidence" value="ECO:0007669"/>
    <property type="project" value="UniProtKB-KW"/>
</dbReference>
<reference evidence="8 9" key="1">
    <citation type="submission" date="2020-06" db="EMBL/GenBank/DDBJ databases">
        <title>Genome mining for natural products.</title>
        <authorList>
            <person name="Zhang B."/>
            <person name="Shi J."/>
            <person name="Ge H."/>
        </authorList>
    </citation>
    <scope>NUCLEOTIDE SEQUENCE [LARGE SCALE GENOMIC DNA]</scope>
    <source>
        <strain evidence="8 9">NA00687</strain>
    </source>
</reference>
<feature type="binding site" evidence="6">
    <location>
        <position position="150"/>
    </location>
    <ligand>
        <name>Fe cation</name>
        <dbReference type="ChEBI" id="CHEBI:24875"/>
    </ligand>
</feature>
<evidence type="ECO:0000256" key="1">
    <source>
        <dbReference type="ARBA" id="ARBA00008425"/>
    </source>
</evidence>
<dbReference type="PIRSF" id="PIRSF019543">
    <property type="entry name" value="Clavaminate_syn"/>
    <property type="match status" value="1"/>
</dbReference>
<dbReference type="InterPro" id="IPR014503">
    <property type="entry name" value="Clavaminate_syn-like"/>
</dbReference>
<dbReference type="GO" id="GO:0005506">
    <property type="term" value="F:iron ion binding"/>
    <property type="evidence" value="ECO:0007669"/>
    <property type="project" value="InterPro"/>
</dbReference>
<dbReference type="AlphaFoldDB" id="A0A7H8NHD7"/>
<keyword evidence="2 6" id="KW-0479">Metal-binding</keyword>
<dbReference type="SUPFAM" id="SSF51197">
    <property type="entry name" value="Clavaminate synthase-like"/>
    <property type="match status" value="1"/>
</dbReference>
<evidence type="ECO:0000256" key="6">
    <source>
        <dbReference type="PIRSR" id="PIRSR019543-2"/>
    </source>
</evidence>
<keyword evidence="9" id="KW-1185">Reference proteome</keyword>
<organism evidence="8 9">
    <name type="scientific">Streptomyces buecherae</name>
    <dbReference type="NCBI Taxonomy" id="2763006"/>
    <lineage>
        <taxon>Bacteria</taxon>
        <taxon>Bacillati</taxon>
        <taxon>Actinomycetota</taxon>
        <taxon>Actinomycetes</taxon>
        <taxon>Kitasatosporales</taxon>
        <taxon>Streptomycetaceae</taxon>
        <taxon>Streptomyces</taxon>
    </lineage>
</organism>